<name>A0ABS6F679_9CLOT</name>
<dbReference type="Proteomes" id="UP000736583">
    <property type="component" value="Unassembled WGS sequence"/>
</dbReference>
<dbReference type="EMBL" id="JAHLQL010000008">
    <property type="protein sequence ID" value="MBU5593330.1"/>
    <property type="molecule type" value="Genomic_DNA"/>
</dbReference>
<protein>
    <submittedName>
        <fullName evidence="1">Uncharacterized protein</fullName>
    </submittedName>
</protein>
<accession>A0ABS6F679</accession>
<evidence type="ECO:0000313" key="1">
    <source>
        <dbReference type="EMBL" id="MBU5593330.1"/>
    </source>
</evidence>
<proteinExistence type="predicted"/>
<comment type="caution">
    <text evidence="1">The sequence shown here is derived from an EMBL/GenBank/DDBJ whole genome shotgun (WGS) entry which is preliminary data.</text>
</comment>
<keyword evidence="2" id="KW-1185">Reference proteome</keyword>
<gene>
    <name evidence="1" type="ORF">KQI89_16390</name>
</gene>
<evidence type="ECO:0000313" key="2">
    <source>
        <dbReference type="Proteomes" id="UP000736583"/>
    </source>
</evidence>
<organism evidence="1 2">
    <name type="scientific">Clostridium simiarum</name>
    <dbReference type="NCBI Taxonomy" id="2841506"/>
    <lineage>
        <taxon>Bacteria</taxon>
        <taxon>Bacillati</taxon>
        <taxon>Bacillota</taxon>
        <taxon>Clostridia</taxon>
        <taxon>Eubacteriales</taxon>
        <taxon>Clostridiaceae</taxon>
        <taxon>Clostridium</taxon>
    </lineage>
</organism>
<sequence length="48" mass="5712">MNTSYVRVQQIENLLEGKEKINLNTSHVKVQRDGEYAEWGNIVRFKYI</sequence>
<reference evidence="1 2" key="1">
    <citation type="submission" date="2021-06" db="EMBL/GenBank/DDBJ databases">
        <authorList>
            <person name="Sun Q."/>
            <person name="Li D."/>
        </authorList>
    </citation>
    <scope>NUCLEOTIDE SEQUENCE [LARGE SCALE GENOMIC DNA]</scope>
    <source>
        <strain evidence="1 2">MSJ-4</strain>
    </source>
</reference>